<evidence type="ECO:0000313" key="2">
    <source>
        <dbReference type="Proteomes" id="UP000252477"/>
    </source>
</evidence>
<dbReference type="Proteomes" id="UP000252477">
    <property type="component" value="Chromosome"/>
</dbReference>
<dbReference type="OrthoDB" id="398977at2"/>
<keyword evidence="2" id="KW-1185">Reference proteome</keyword>
<proteinExistence type="predicted"/>
<dbReference type="NCBIfam" id="NF045770">
    <property type="entry name" value="MPN403_MG284_C"/>
    <property type="match status" value="1"/>
</dbReference>
<dbReference type="InterPro" id="IPR058231">
    <property type="entry name" value="MG284-like_C"/>
</dbReference>
<evidence type="ECO:0000313" key="1">
    <source>
        <dbReference type="EMBL" id="AXE60741.1"/>
    </source>
</evidence>
<dbReference type="EMBL" id="CP029295">
    <property type="protein sequence ID" value="AXE60741.1"/>
    <property type="molecule type" value="Genomic_DNA"/>
</dbReference>
<protein>
    <submittedName>
        <fullName evidence="1">Uncharacterized protein</fullName>
    </submittedName>
</protein>
<gene>
    <name evidence="1" type="ORF">DA803_01405</name>
</gene>
<dbReference type="AlphaFoldDB" id="A0A2Z5IQX1"/>
<accession>A0A2Z5IQX1</accession>
<reference evidence="1 2" key="1">
    <citation type="submission" date="2018-05" db="EMBL/GenBank/DDBJ databases">
        <title>Annotation of the Mycoplasma phocidae genome.</title>
        <authorList>
            <person name="Brown D.R."/>
            <person name="Kutish G.F."/>
            <person name="Frasca S.Jr."/>
        </authorList>
    </citation>
    <scope>NUCLEOTIDE SEQUENCE [LARGE SCALE GENOMIC DNA]</scope>
    <source>
        <strain evidence="1 2">105</strain>
    </source>
</reference>
<name>A0A2Z5IQX1_9BACT</name>
<organism evidence="1 2">
    <name type="scientific">[Mycoplasma] phocae</name>
    <dbReference type="NCBI Taxonomy" id="142651"/>
    <lineage>
        <taxon>Bacteria</taxon>
        <taxon>Bacillati</taxon>
        <taxon>Mycoplasmatota</taxon>
        <taxon>Mycoplasmoidales</taxon>
        <taxon>Metamycoplasmataceae</taxon>
        <taxon>Metamycoplasma</taxon>
    </lineage>
</organism>
<sequence>MDLKNIDYIKKLSLQQKRDFITKYCIYVNMKNQINKKNDLLKNNRTALEIFLDTLNNDYKKIFIEDFIINNPDSEWYLNNWSKNSYYKKLHFVINLFLSFVSAINK</sequence>
<dbReference type="KEGG" id="mpho:DA803_01405"/>
<dbReference type="RefSeq" id="WP_114190853.1">
    <property type="nucleotide sequence ID" value="NZ_CP029295.1"/>
</dbReference>